<gene>
    <name evidence="2" type="ORF">PT974_04086</name>
</gene>
<sequence>MKYHLNATSDSANAGSQLPSTPQNDPFKVLKQTTKADDLCFTPSQYQDDIEMENTLQKPKGLSGSSSLLRFVQDRDRMATLLPKRTLHNVFYRRHLPPEALMDTEFMRKRKAIDAEENNGEEEEDEQPIMTTTTRRDGNLMDWEKTCRKSPKALGKARAKRPRRPDMHQDVKMCIYRQPDHSESSLEVMDWTFDWFETI</sequence>
<protein>
    <submittedName>
        <fullName evidence="2">Uncharacterized protein</fullName>
    </submittedName>
</protein>
<dbReference type="EMBL" id="JAVFKD010000004">
    <property type="protein sequence ID" value="KAK5995669.1"/>
    <property type="molecule type" value="Genomic_DNA"/>
</dbReference>
<evidence type="ECO:0000313" key="2">
    <source>
        <dbReference type="EMBL" id="KAK5995669.1"/>
    </source>
</evidence>
<keyword evidence="3" id="KW-1185">Reference proteome</keyword>
<feature type="compositionally biased region" description="Polar residues" evidence="1">
    <location>
        <begin position="1"/>
        <end position="24"/>
    </location>
</feature>
<comment type="caution">
    <text evidence="2">The sequence shown here is derived from an EMBL/GenBank/DDBJ whole genome shotgun (WGS) entry which is preliminary data.</text>
</comment>
<organism evidence="2 3">
    <name type="scientific">Cladobotryum mycophilum</name>
    <dbReference type="NCBI Taxonomy" id="491253"/>
    <lineage>
        <taxon>Eukaryota</taxon>
        <taxon>Fungi</taxon>
        <taxon>Dikarya</taxon>
        <taxon>Ascomycota</taxon>
        <taxon>Pezizomycotina</taxon>
        <taxon>Sordariomycetes</taxon>
        <taxon>Hypocreomycetidae</taxon>
        <taxon>Hypocreales</taxon>
        <taxon>Hypocreaceae</taxon>
        <taxon>Cladobotryum</taxon>
    </lineage>
</organism>
<evidence type="ECO:0000313" key="3">
    <source>
        <dbReference type="Proteomes" id="UP001338125"/>
    </source>
</evidence>
<reference evidence="2 3" key="1">
    <citation type="submission" date="2024-01" db="EMBL/GenBank/DDBJ databases">
        <title>Complete genome of Cladobotryum mycophilum ATHUM6906.</title>
        <authorList>
            <person name="Christinaki A.C."/>
            <person name="Myridakis A.I."/>
            <person name="Kouvelis V.N."/>
        </authorList>
    </citation>
    <scope>NUCLEOTIDE SEQUENCE [LARGE SCALE GENOMIC DNA]</scope>
    <source>
        <strain evidence="2 3">ATHUM6906</strain>
    </source>
</reference>
<name>A0ABR0SU54_9HYPO</name>
<feature type="region of interest" description="Disordered" evidence="1">
    <location>
        <begin position="1"/>
        <end position="25"/>
    </location>
</feature>
<accession>A0ABR0SU54</accession>
<evidence type="ECO:0000256" key="1">
    <source>
        <dbReference type="SAM" id="MobiDB-lite"/>
    </source>
</evidence>
<proteinExistence type="predicted"/>
<dbReference type="Proteomes" id="UP001338125">
    <property type="component" value="Unassembled WGS sequence"/>
</dbReference>